<dbReference type="Proteomes" id="UP000051804">
    <property type="component" value="Unassembled WGS sequence"/>
</dbReference>
<dbReference type="GO" id="GO:0009313">
    <property type="term" value="P:oligosaccharide catabolic process"/>
    <property type="evidence" value="ECO:0007669"/>
    <property type="project" value="TreeGrafter"/>
</dbReference>
<dbReference type="InterPro" id="IPR037094">
    <property type="entry name" value="Glyco_hydro_38_cen_sf"/>
</dbReference>
<dbReference type="InterPro" id="IPR011013">
    <property type="entry name" value="Gal_mutarotase_sf_dom"/>
</dbReference>
<dbReference type="Gene3D" id="2.70.98.30">
    <property type="entry name" value="Golgi alpha-mannosidase II, domain 4"/>
    <property type="match status" value="1"/>
</dbReference>
<dbReference type="FunFam" id="2.70.98.30:FF:000010">
    <property type="entry name" value="Cytosolic alpha-mannosidase"/>
    <property type="match status" value="1"/>
</dbReference>
<dbReference type="InterPro" id="IPR041147">
    <property type="entry name" value="GH38_C"/>
</dbReference>
<dbReference type="FunFam" id="1.20.1270.50:FF:000004">
    <property type="entry name" value="alpha-mannosidase 2C1 isoform X1"/>
    <property type="match status" value="1"/>
</dbReference>
<keyword evidence="7" id="KW-1185">Reference proteome</keyword>
<gene>
    <name evidence="6" type="ORF">FD02_GL001363</name>
</gene>
<dbReference type="InterPro" id="IPR027291">
    <property type="entry name" value="Glyco_hydro_38_N_sf"/>
</dbReference>
<dbReference type="STRING" id="1291734.FD02_GL001363"/>
<evidence type="ECO:0000313" key="7">
    <source>
        <dbReference type="Proteomes" id="UP000051804"/>
    </source>
</evidence>
<dbReference type="SUPFAM" id="SSF74650">
    <property type="entry name" value="Galactose mutarotase-like"/>
    <property type="match status" value="1"/>
</dbReference>
<keyword evidence="3" id="KW-0378">Hydrolase</keyword>
<dbReference type="RefSeq" id="WP_056950884.1">
    <property type="nucleotide sequence ID" value="NZ_AZDJ01000016.1"/>
</dbReference>
<dbReference type="Gene3D" id="1.20.1270.50">
    <property type="entry name" value="Glycoside hydrolase family 38, central domain"/>
    <property type="match status" value="1"/>
</dbReference>
<dbReference type="GO" id="GO:0004559">
    <property type="term" value="F:alpha-mannosidase activity"/>
    <property type="evidence" value="ECO:0007669"/>
    <property type="project" value="InterPro"/>
</dbReference>
<dbReference type="SUPFAM" id="SSF88688">
    <property type="entry name" value="Families 57/38 glycoside transferase middle domain"/>
    <property type="match status" value="1"/>
</dbReference>
<keyword evidence="4" id="KW-0326">Glycosidase</keyword>
<dbReference type="InterPro" id="IPR015341">
    <property type="entry name" value="Glyco_hydro_38_cen"/>
</dbReference>
<keyword evidence="2" id="KW-0479">Metal-binding</keyword>
<organism evidence="6 7">
    <name type="scientific">Lacticaseibacillus nasuensis JCM 17158</name>
    <dbReference type="NCBI Taxonomy" id="1291734"/>
    <lineage>
        <taxon>Bacteria</taxon>
        <taxon>Bacillati</taxon>
        <taxon>Bacillota</taxon>
        <taxon>Bacilli</taxon>
        <taxon>Lactobacillales</taxon>
        <taxon>Lactobacillaceae</taxon>
        <taxon>Lacticaseibacillus</taxon>
    </lineage>
</organism>
<dbReference type="AlphaFoldDB" id="A0A0R1JNR8"/>
<sequence length="1037" mass="116853">MFSNNKIKQQLSTYHTYLYANFTPITGLEFWHDTREDRKSVPEAADWSPIETGAKWSGRDAYYWLRFKITVPPLKPEDHYVLHLDLGRSGGGGNSGFEGFLYVDGQPRQAIDSNHEEAYFDASTAGQTLEIAIMLWTGLEGGGPQQIQHYVLNELTAGVLIQPIREAYRWLDLMYQTVLELDANEPLLYEYQKLLDRELRRFIWGAMDLAAITEQSEAVLADVQAFLAKHKGEKKQFRISAVGHTHIDVAWLWRLRHTREKTGRSFSTVLELMKEYPEYIFMHSTPQVYDFVKHDYPEMYAQIKQRVAEGRFEPEGATWLEPDTNVPSGEALTRQFLYGTRFFAREFNAKQNVLWLPDVFGYSWALPQIMKGFGIDDFMTTKISWNDTNRMPHDTFVWQGLDGTEVLTHFITTVDQGDQFHNSHNWQYTYNGNVTPHTVLGSYYVYADKALNNDLLLSYGWGDGGGGPQREMIENIGMLNQLPGLPTVEPTRVDDYFKRLHHNLDHAGLPLPKWDGELYLEFHRGTYTSQARVKQQNRQLEWAMRDLELRYVEAGIARGVAYPHAEIDELWETILRNQFHDILPGSAIHEVYEDNAKEYADCFATIKALNAKLDETELQPAEQAYTLRNLNAFPVTSLVTLPAEAGQVVDAVGQALPSQASDDGVLVEATVPALSATTVTVQPGGAAAAAPLATTTATSIDTPHYQLSWNDAGQLTSILDHDHDDREVLAGLGNELTVYEDRPTTFDNWNIDEDYPEKAITLTADNITVATPEPLRQRVTFHFTFQHSEITQVLTVFRDSRRIDFATHIDWHDHQFLLRTAFDTAILAAEASYDVQYGNVRRPTHRNTSWDTAKFETVGHKWADLAQREYGVALLNDAKYGYNVHGGVLSLSLLKSGIDPDTEADQGEHNFSYSLLPHIGDFVAGDVEREATILNHGLTVQAGKAATTAAAPFTFTAAHPVAVDAIKHSEDGNAVILRFHEYAGENDTITVTPTFAHGAVALAKLDETPTAPLTATEDTYAVKMTPYHVATLRIELK</sequence>
<dbReference type="Pfam" id="PF07748">
    <property type="entry name" value="Glyco_hydro_38C"/>
    <property type="match status" value="1"/>
</dbReference>
<dbReference type="Pfam" id="PF17677">
    <property type="entry name" value="Glyco_hydro38C2"/>
    <property type="match status" value="1"/>
</dbReference>
<protein>
    <recommendedName>
        <fullName evidence="5">Glycoside hydrolase family 38 central domain-containing protein</fullName>
    </recommendedName>
</protein>
<evidence type="ECO:0000256" key="1">
    <source>
        <dbReference type="ARBA" id="ARBA00009792"/>
    </source>
</evidence>
<dbReference type="GO" id="GO:0006013">
    <property type="term" value="P:mannose metabolic process"/>
    <property type="evidence" value="ECO:0007669"/>
    <property type="project" value="InterPro"/>
</dbReference>
<dbReference type="Gene3D" id="3.20.110.10">
    <property type="entry name" value="Glycoside hydrolase 38, N terminal domain"/>
    <property type="match status" value="1"/>
</dbReference>
<evidence type="ECO:0000313" key="6">
    <source>
        <dbReference type="EMBL" id="KRK72943.1"/>
    </source>
</evidence>
<evidence type="ECO:0000256" key="3">
    <source>
        <dbReference type="ARBA" id="ARBA00022801"/>
    </source>
</evidence>
<dbReference type="GO" id="GO:0030246">
    <property type="term" value="F:carbohydrate binding"/>
    <property type="evidence" value="ECO:0007669"/>
    <property type="project" value="InterPro"/>
</dbReference>
<dbReference type="Pfam" id="PF09261">
    <property type="entry name" value="Alpha-mann_mid"/>
    <property type="match status" value="1"/>
</dbReference>
<dbReference type="PANTHER" id="PTHR46017">
    <property type="entry name" value="ALPHA-MANNOSIDASE 2C1"/>
    <property type="match status" value="1"/>
</dbReference>
<name>A0A0R1JNR8_9LACO</name>
<proteinExistence type="inferred from homology"/>
<dbReference type="InterPro" id="IPR000602">
    <property type="entry name" value="Glyco_hydro_38_N"/>
</dbReference>
<reference evidence="6 7" key="1">
    <citation type="journal article" date="2015" name="Genome Announc.">
        <title>Expanding the biotechnology potential of lactobacilli through comparative genomics of 213 strains and associated genera.</title>
        <authorList>
            <person name="Sun Z."/>
            <person name="Harris H.M."/>
            <person name="McCann A."/>
            <person name="Guo C."/>
            <person name="Argimon S."/>
            <person name="Zhang W."/>
            <person name="Yang X."/>
            <person name="Jeffery I.B."/>
            <person name="Cooney J.C."/>
            <person name="Kagawa T.F."/>
            <person name="Liu W."/>
            <person name="Song Y."/>
            <person name="Salvetti E."/>
            <person name="Wrobel A."/>
            <person name="Rasinkangas P."/>
            <person name="Parkhill J."/>
            <person name="Rea M.C."/>
            <person name="O'Sullivan O."/>
            <person name="Ritari J."/>
            <person name="Douillard F.P."/>
            <person name="Paul Ross R."/>
            <person name="Yang R."/>
            <person name="Briner A.E."/>
            <person name="Felis G.E."/>
            <person name="de Vos W.M."/>
            <person name="Barrangou R."/>
            <person name="Klaenhammer T.R."/>
            <person name="Caufield P.W."/>
            <person name="Cui Y."/>
            <person name="Zhang H."/>
            <person name="O'Toole P.W."/>
        </authorList>
    </citation>
    <scope>NUCLEOTIDE SEQUENCE [LARGE SCALE GENOMIC DNA]</scope>
    <source>
        <strain evidence="6 7">JCM 17158</strain>
    </source>
</reference>
<dbReference type="GO" id="GO:0046872">
    <property type="term" value="F:metal ion binding"/>
    <property type="evidence" value="ECO:0007669"/>
    <property type="project" value="UniProtKB-KW"/>
</dbReference>
<dbReference type="SMART" id="SM00872">
    <property type="entry name" value="Alpha-mann_mid"/>
    <property type="match status" value="1"/>
</dbReference>
<dbReference type="CDD" id="cd10789">
    <property type="entry name" value="GH38N_AMII_ER_cytosolic"/>
    <property type="match status" value="1"/>
</dbReference>
<dbReference type="SUPFAM" id="SSF88713">
    <property type="entry name" value="Glycoside hydrolase/deacetylase"/>
    <property type="match status" value="1"/>
</dbReference>
<dbReference type="PATRIC" id="fig|1291734.4.peg.1402"/>
<comment type="similarity">
    <text evidence="1">Belongs to the glycosyl hydrolase 38 family.</text>
</comment>
<evidence type="ECO:0000259" key="5">
    <source>
        <dbReference type="SMART" id="SM00872"/>
    </source>
</evidence>
<dbReference type="InterPro" id="IPR011330">
    <property type="entry name" value="Glyco_hydro/deAcase_b/a-brl"/>
</dbReference>
<accession>A0A0R1JNR8</accession>
<dbReference type="EMBL" id="AZDJ01000016">
    <property type="protein sequence ID" value="KRK72943.1"/>
    <property type="molecule type" value="Genomic_DNA"/>
</dbReference>
<comment type="caution">
    <text evidence="6">The sequence shown here is derived from an EMBL/GenBank/DDBJ whole genome shotgun (WGS) entry which is preliminary data.</text>
</comment>
<dbReference type="Pfam" id="PF01074">
    <property type="entry name" value="Glyco_hydro_38N"/>
    <property type="match status" value="1"/>
</dbReference>
<evidence type="ECO:0000256" key="2">
    <source>
        <dbReference type="ARBA" id="ARBA00022723"/>
    </source>
</evidence>
<dbReference type="FunFam" id="3.20.110.10:FF:000002">
    <property type="entry name" value="alpha-mannosidase 2C1 isoform X1"/>
    <property type="match status" value="1"/>
</dbReference>
<feature type="domain" description="Glycoside hydrolase family 38 central" evidence="5">
    <location>
        <begin position="521"/>
        <end position="599"/>
    </location>
</feature>
<dbReference type="PANTHER" id="PTHR46017:SF1">
    <property type="entry name" value="ALPHA-MANNOSIDASE 2C1"/>
    <property type="match status" value="1"/>
</dbReference>
<dbReference type="InterPro" id="IPR028995">
    <property type="entry name" value="Glyco_hydro_57/38_cen_sf"/>
</dbReference>
<dbReference type="InterPro" id="IPR011682">
    <property type="entry name" value="Glyco_hydro_38_C"/>
</dbReference>
<evidence type="ECO:0000256" key="4">
    <source>
        <dbReference type="ARBA" id="ARBA00023295"/>
    </source>
</evidence>